<gene>
    <name evidence="3" type="ORF">CFP56_021762</name>
</gene>
<sequence>MTGGMFVFLHCSKLIFLNSNLSQVTINQSKTGEVVQQKPVLSVAITNGCPCSQLDMKLFSNGFQTVKLVDPSFLSKSGNECLVNNGAPVRVLSSSVSFTYAWDTSFLFQPRSSQINCS</sequence>
<dbReference type="GO" id="GO:0001709">
    <property type="term" value="P:cell fate determination"/>
    <property type="evidence" value="ECO:0007669"/>
    <property type="project" value="TreeGrafter"/>
</dbReference>
<name>A0AAW0KEQ3_QUESU</name>
<evidence type="ECO:0000313" key="4">
    <source>
        <dbReference type="Proteomes" id="UP000237347"/>
    </source>
</evidence>
<dbReference type="EMBL" id="PKMF04000338">
    <property type="protein sequence ID" value="KAK7837028.1"/>
    <property type="molecule type" value="Genomic_DNA"/>
</dbReference>
<keyword evidence="1 2" id="KW-0732">Signal</keyword>
<comment type="caution">
    <text evidence="3">The sequence shown here is derived from an EMBL/GenBank/DDBJ whole genome shotgun (WGS) entry which is preliminary data.</text>
</comment>
<dbReference type="PANTHER" id="PTHR33184">
    <property type="entry name" value="PROTEIN TAPETUM DETERMINANT 1-LIKE-RELATED"/>
    <property type="match status" value="1"/>
</dbReference>
<protein>
    <submittedName>
        <fullName evidence="3">Uncharacterized protein</fullName>
    </submittedName>
</protein>
<evidence type="ECO:0000256" key="2">
    <source>
        <dbReference type="SAM" id="SignalP"/>
    </source>
</evidence>
<accession>A0AAW0KEQ3</accession>
<reference evidence="3 4" key="1">
    <citation type="journal article" date="2018" name="Sci. Data">
        <title>The draft genome sequence of cork oak.</title>
        <authorList>
            <person name="Ramos A.M."/>
            <person name="Usie A."/>
            <person name="Barbosa P."/>
            <person name="Barros P.M."/>
            <person name="Capote T."/>
            <person name="Chaves I."/>
            <person name="Simoes F."/>
            <person name="Abreu I."/>
            <person name="Carrasquinho I."/>
            <person name="Faro C."/>
            <person name="Guimaraes J.B."/>
            <person name="Mendonca D."/>
            <person name="Nobrega F."/>
            <person name="Rodrigues L."/>
            <person name="Saibo N.J.M."/>
            <person name="Varela M.C."/>
            <person name="Egas C."/>
            <person name="Matos J."/>
            <person name="Miguel C.M."/>
            <person name="Oliveira M.M."/>
            <person name="Ricardo C.P."/>
            <person name="Goncalves S."/>
        </authorList>
    </citation>
    <scope>NUCLEOTIDE SEQUENCE [LARGE SCALE GENOMIC DNA]</scope>
    <source>
        <strain evidence="4">cv. HL8</strain>
    </source>
</reference>
<keyword evidence="4" id="KW-1185">Reference proteome</keyword>
<dbReference type="PANTHER" id="PTHR33184:SF72">
    <property type="entry name" value="BETA-1,3-N-ACETYLGLUCOSAMINYLTRANSFERASE FAMILY PROTEIN"/>
    <property type="match status" value="1"/>
</dbReference>
<evidence type="ECO:0000313" key="3">
    <source>
        <dbReference type="EMBL" id="KAK7837028.1"/>
    </source>
</evidence>
<evidence type="ECO:0000256" key="1">
    <source>
        <dbReference type="ARBA" id="ARBA00022729"/>
    </source>
</evidence>
<organism evidence="3 4">
    <name type="scientific">Quercus suber</name>
    <name type="common">Cork oak</name>
    <dbReference type="NCBI Taxonomy" id="58331"/>
    <lineage>
        <taxon>Eukaryota</taxon>
        <taxon>Viridiplantae</taxon>
        <taxon>Streptophyta</taxon>
        <taxon>Embryophyta</taxon>
        <taxon>Tracheophyta</taxon>
        <taxon>Spermatophyta</taxon>
        <taxon>Magnoliopsida</taxon>
        <taxon>eudicotyledons</taxon>
        <taxon>Gunneridae</taxon>
        <taxon>Pentapetalae</taxon>
        <taxon>rosids</taxon>
        <taxon>fabids</taxon>
        <taxon>Fagales</taxon>
        <taxon>Fagaceae</taxon>
        <taxon>Quercus</taxon>
    </lineage>
</organism>
<feature type="signal peptide" evidence="2">
    <location>
        <begin position="1"/>
        <end position="22"/>
    </location>
</feature>
<proteinExistence type="predicted"/>
<dbReference type="InterPro" id="IPR040361">
    <property type="entry name" value="TPD1"/>
</dbReference>
<dbReference type="Pfam" id="PF24068">
    <property type="entry name" value="TPD1_C"/>
    <property type="match status" value="1"/>
</dbReference>
<dbReference type="AlphaFoldDB" id="A0AAW0KEQ3"/>
<dbReference type="Proteomes" id="UP000237347">
    <property type="component" value="Unassembled WGS sequence"/>
</dbReference>
<feature type="chain" id="PRO_5043866737" evidence="2">
    <location>
        <begin position="23"/>
        <end position="118"/>
    </location>
</feature>